<organism evidence="2 3">
    <name type="scientific">Desmophyllum pertusum</name>
    <dbReference type="NCBI Taxonomy" id="174260"/>
    <lineage>
        <taxon>Eukaryota</taxon>
        <taxon>Metazoa</taxon>
        <taxon>Cnidaria</taxon>
        <taxon>Anthozoa</taxon>
        <taxon>Hexacorallia</taxon>
        <taxon>Scleractinia</taxon>
        <taxon>Caryophylliina</taxon>
        <taxon>Caryophylliidae</taxon>
        <taxon>Desmophyllum</taxon>
    </lineage>
</organism>
<gene>
    <name evidence="2" type="ORF">OS493_033460</name>
</gene>
<dbReference type="Proteomes" id="UP001163046">
    <property type="component" value="Unassembled WGS sequence"/>
</dbReference>
<dbReference type="OrthoDB" id="8046937at2759"/>
<proteinExistence type="predicted"/>
<dbReference type="AlphaFoldDB" id="A0A9W9ZWG0"/>
<keyword evidence="3" id="KW-1185">Reference proteome</keyword>
<name>A0A9W9ZWG0_9CNID</name>
<sequence length="105" mass="11861">MSNEEVNKEDIGRGWKSNNYSKKKLFKAGTSATGSGEVKNSGVDSREERKPKALSCPLCKDPPDLDLCKQFLKMSLAERRDVIRVKALYLGCLKWGHTRKDCRGR</sequence>
<reference evidence="2" key="1">
    <citation type="submission" date="2023-01" db="EMBL/GenBank/DDBJ databases">
        <title>Genome assembly of the deep-sea coral Lophelia pertusa.</title>
        <authorList>
            <person name="Herrera S."/>
            <person name="Cordes E."/>
        </authorList>
    </citation>
    <scope>NUCLEOTIDE SEQUENCE</scope>
    <source>
        <strain evidence="2">USNM1676648</strain>
        <tissue evidence="2">Polyp</tissue>
    </source>
</reference>
<protein>
    <submittedName>
        <fullName evidence="2">Uncharacterized protein</fullName>
    </submittedName>
</protein>
<evidence type="ECO:0000313" key="2">
    <source>
        <dbReference type="EMBL" id="KAJ7389136.1"/>
    </source>
</evidence>
<accession>A0A9W9ZWG0</accession>
<evidence type="ECO:0000256" key="1">
    <source>
        <dbReference type="SAM" id="MobiDB-lite"/>
    </source>
</evidence>
<dbReference type="EMBL" id="MU825440">
    <property type="protein sequence ID" value="KAJ7389136.1"/>
    <property type="molecule type" value="Genomic_DNA"/>
</dbReference>
<feature type="region of interest" description="Disordered" evidence="1">
    <location>
        <begin position="29"/>
        <end position="54"/>
    </location>
</feature>
<comment type="caution">
    <text evidence="2">The sequence shown here is derived from an EMBL/GenBank/DDBJ whole genome shotgun (WGS) entry which is preliminary data.</text>
</comment>
<evidence type="ECO:0000313" key="3">
    <source>
        <dbReference type="Proteomes" id="UP001163046"/>
    </source>
</evidence>